<evidence type="ECO:0000256" key="1">
    <source>
        <dbReference type="SAM" id="MobiDB-lite"/>
    </source>
</evidence>
<evidence type="ECO:0000313" key="3">
    <source>
        <dbReference type="EMBL" id="KAH3683630.1"/>
    </source>
</evidence>
<proteinExistence type="predicted"/>
<gene>
    <name evidence="3" type="ORF">WICPIJ_005412</name>
</gene>
<evidence type="ECO:0000256" key="2">
    <source>
        <dbReference type="SAM" id="SignalP"/>
    </source>
</evidence>
<reference evidence="3" key="2">
    <citation type="submission" date="2021-01" db="EMBL/GenBank/DDBJ databases">
        <authorList>
            <person name="Schikora-Tamarit M.A."/>
        </authorList>
    </citation>
    <scope>NUCLEOTIDE SEQUENCE</scope>
    <source>
        <strain evidence="3">CBS2887</strain>
    </source>
</reference>
<dbReference type="AlphaFoldDB" id="A0A9P8TM09"/>
<feature type="chain" id="PRO_5040460695" evidence="2">
    <location>
        <begin position="20"/>
        <end position="209"/>
    </location>
</feature>
<reference evidence="3" key="1">
    <citation type="journal article" date="2021" name="Open Biol.">
        <title>Shared evolutionary footprints suggest mitochondrial oxidative damage underlies multiple complex I losses in fungi.</title>
        <authorList>
            <person name="Schikora-Tamarit M.A."/>
            <person name="Marcet-Houben M."/>
            <person name="Nosek J."/>
            <person name="Gabaldon T."/>
        </authorList>
    </citation>
    <scope>NUCLEOTIDE SEQUENCE</scope>
    <source>
        <strain evidence="3">CBS2887</strain>
    </source>
</reference>
<sequence>MADIPVLILLLPTLHETVTHEGATSTPSKTKSDSQAPSELPQVHLTSITSLSKGLHSQTTLLSKYQLTRIIDTLNKSLNFNASSILNHFSIFTNNWEFTSSISGLKLRSVISNDLESLERHRFHTGGCIRKGIHQSCETWDLQSQFRRYEQQTHNNINLKRLLSSFVDQGNYTATYWNSIFKNLFGMRVSFGLQAILKREKYHIGAILV</sequence>
<feature type="region of interest" description="Disordered" evidence="1">
    <location>
        <begin position="19"/>
        <end position="40"/>
    </location>
</feature>
<accession>A0A9P8TM09</accession>
<evidence type="ECO:0000313" key="4">
    <source>
        <dbReference type="Proteomes" id="UP000774326"/>
    </source>
</evidence>
<dbReference type="EMBL" id="JAEUBG010003034">
    <property type="protein sequence ID" value="KAH3683630.1"/>
    <property type="molecule type" value="Genomic_DNA"/>
</dbReference>
<dbReference type="Proteomes" id="UP000774326">
    <property type="component" value="Unassembled WGS sequence"/>
</dbReference>
<protein>
    <submittedName>
        <fullName evidence="3">Uncharacterized protein</fullName>
    </submittedName>
</protein>
<comment type="caution">
    <text evidence="3">The sequence shown here is derived from an EMBL/GenBank/DDBJ whole genome shotgun (WGS) entry which is preliminary data.</text>
</comment>
<organism evidence="3 4">
    <name type="scientific">Wickerhamomyces pijperi</name>
    <name type="common">Yeast</name>
    <name type="synonym">Pichia pijperi</name>
    <dbReference type="NCBI Taxonomy" id="599730"/>
    <lineage>
        <taxon>Eukaryota</taxon>
        <taxon>Fungi</taxon>
        <taxon>Dikarya</taxon>
        <taxon>Ascomycota</taxon>
        <taxon>Saccharomycotina</taxon>
        <taxon>Saccharomycetes</taxon>
        <taxon>Phaffomycetales</taxon>
        <taxon>Wickerhamomycetaceae</taxon>
        <taxon>Wickerhamomyces</taxon>
    </lineage>
</organism>
<keyword evidence="2" id="KW-0732">Signal</keyword>
<feature type="signal peptide" evidence="2">
    <location>
        <begin position="1"/>
        <end position="19"/>
    </location>
</feature>
<feature type="compositionally biased region" description="Polar residues" evidence="1">
    <location>
        <begin position="22"/>
        <end position="37"/>
    </location>
</feature>
<name>A0A9P8TM09_WICPI</name>
<keyword evidence="4" id="KW-1185">Reference proteome</keyword>